<dbReference type="GO" id="GO:0005634">
    <property type="term" value="C:nucleus"/>
    <property type="evidence" value="ECO:0007669"/>
    <property type="project" value="UniProtKB-SubCell"/>
</dbReference>
<feature type="region of interest" description="Disordered" evidence="7">
    <location>
        <begin position="215"/>
        <end position="237"/>
    </location>
</feature>
<sequence length="335" mass="35714">MEAHPRSMDGMPSPGDPRNEGAPASQEYKQWATAMQAYYRNQPNAAHASPYYAAQLSPAYANLWGGQAQMMAPYTASPFYPASVYPGAQPPYAAYSVPGPAGATPLGGPEGAYARSAAKDPAEAVNAERQAGLGGASMGGEVHGGGGPSSGPSSEAAQIPPTDMMRGPDPSAPSSSTITNAQEYWRRQHASHLVAPPAAPGVEFNNATASLIDEREAKRQRRKQSNRESARRSRLRKQSECEDLANRVNSLTMENKQLRIDCGKALEMYNSLCSNNLAARDKVKVEGGNVPPQPVVPPPHIDLVRVLASAAHQPVVASAPEEDDDDEEDEEKKEN</sequence>
<dbReference type="AlphaFoldDB" id="A0AAE0C8L5"/>
<organism evidence="9 10">
    <name type="scientific">Cymbomonas tetramitiformis</name>
    <dbReference type="NCBI Taxonomy" id="36881"/>
    <lineage>
        <taxon>Eukaryota</taxon>
        <taxon>Viridiplantae</taxon>
        <taxon>Chlorophyta</taxon>
        <taxon>Pyramimonadophyceae</taxon>
        <taxon>Pyramimonadales</taxon>
        <taxon>Pyramimonadaceae</taxon>
        <taxon>Cymbomonas</taxon>
    </lineage>
</organism>
<dbReference type="PANTHER" id="PTHR45967:SF38">
    <property type="entry name" value="G-BOX-BINDING FACTOR 2"/>
    <property type="match status" value="1"/>
</dbReference>
<dbReference type="Pfam" id="PF00170">
    <property type="entry name" value="bZIP_1"/>
    <property type="match status" value="1"/>
</dbReference>
<accession>A0AAE0C8L5</accession>
<evidence type="ECO:0000259" key="8">
    <source>
        <dbReference type="PROSITE" id="PS50217"/>
    </source>
</evidence>
<feature type="region of interest" description="Disordered" evidence="7">
    <location>
        <begin position="312"/>
        <end position="335"/>
    </location>
</feature>
<dbReference type="InterPro" id="IPR045314">
    <property type="entry name" value="bZIP_plant_GBF1"/>
</dbReference>
<keyword evidence="6" id="KW-0539">Nucleus</keyword>
<comment type="subcellular location">
    <subcellularLocation>
        <location evidence="1">Nucleus</location>
    </subcellularLocation>
</comment>
<comment type="similarity">
    <text evidence="2">Belongs to the bZIP family.</text>
</comment>
<dbReference type="InterPro" id="IPR004827">
    <property type="entry name" value="bZIP"/>
</dbReference>
<evidence type="ECO:0000256" key="3">
    <source>
        <dbReference type="ARBA" id="ARBA00023015"/>
    </source>
</evidence>
<feature type="domain" description="BZIP" evidence="8">
    <location>
        <begin position="216"/>
        <end position="259"/>
    </location>
</feature>
<dbReference type="EMBL" id="LGRX02026696">
    <property type="protein sequence ID" value="KAK3250466.1"/>
    <property type="molecule type" value="Genomic_DNA"/>
</dbReference>
<evidence type="ECO:0000256" key="4">
    <source>
        <dbReference type="ARBA" id="ARBA00023125"/>
    </source>
</evidence>
<gene>
    <name evidence="9" type="ORF">CYMTET_40155</name>
</gene>
<dbReference type="InterPro" id="IPR044827">
    <property type="entry name" value="GBF-like"/>
</dbReference>
<name>A0AAE0C8L5_9CHLO</name>
<evidence type="ECO:0000313" key="9">
    <source>
        <dbReference type="EMBL" id="KAK3250466.1"/>
    </source>
</evidence>
<dbReference type="PROSITE" id="PS50217">
    <property type="entry name" value="BZIP"/>
    <property type="match status" value="1"/>
</dbReference>
<feature type="compositionally biased region" description="Acidic residues" evidence="7">
    <location>
        <begin position="320"/>
        <end position="335"/>
    </location>
</feature>
<dbReference type="CDD" id="cd14702">
    <property type="entry name" value="bZIP_plant_GBF1"/>
    <property type="match status" value="1"/>
</dbReference>
<evidence type="ECO:0000256" key="5">
    <source>
        <dbReference type="ARBA" id="ARBA00023163"/>
    </source>
</evidence>
<proteinExistence type="inferred from homology"/>
<dbReference type="PANTHER" id="PTHR45967">
    <property type="entry name" value="G-BOX-BINDING FACTOR 3-RELATED"/>
    <property type="match status" value="1"/>
</dbReference>
<dbReference type="PROSITE" id="PS00036">
    <property type="entry name" value="BZIP_BASIC"/>
    <property type="match status" value="1"/>
</dbReference>
<feature type="region of interest" description="Disordered" evidence="7">
    <location>
        <begin position="1"/>
        <end position="27"/>
    </location>
</feature>
<keyword evidence="10" id="KW-1185">Reference proteome</keyword>
<protein>
    <submittedName>
        <fullName evidence="9">G-box binding protein MFMR</fullName>
    </submittedName>
</protein>
<dbReference type="SMART" id="SM00338">
    <property type="entry name" value="BRLZ"/>
    <property type="match status" value="1"/>
</dbReference>
<keyword evidence="3" id="KW-0805">Transcription regulation</keyword>
<comment type="caution">
    <text evidence="9">The sequence shown here is derived from an EMBL/GenBank/DDBJ whole genome shotgun (WGS) entry which is preliminary data.</text>
</comment>
<dbReference type="Proteomes" id="UP001190700">
    <property type="component" value="Unassembled WGS sequence"/>
</dbReference>
<evidence type="ECO:0000256" key="1">
    <source>
        <dbReference type="ARBA" id="ARBA00004123"/>
    </source>
</evidence>
<dbReference type="FunFam" id="1.20.5.170:FF:000020">
    <property type="entry name" value="BZIP transcription factor"/>
    <property type="match status" value="1"/>
</dbReference>
<evidence type="ECO:0000256" key="6">
    <source>
        <dbReference type="ARBA" id="ARBA00023242"/>
    </source>
</evidence>
<keyword evidence="5" id="KW-0804">Transcription</keyword>
<dbReference type="InterPro" id="IPR046347">
    <property type="entry name" value="bZIP_sf"/>
</dbReference>
<feature type="compositionally biased region" description="Gly residues" evidence="7">
    <location>
        <begin position="133"/>
        <end position="149"/>
    </location>
</feature>
<evidence type="ECO:0000256" key="2">
    <source>
        <dbReference type="ARBA" id="ARBA00007163"/>
    </source>
</evidence>
<reference evidence="9 10" key="1">
    <citation type="journal article" date="2015" name="Genome Biol. Evol.">
        <title>Comparative Genomics of a Bacterivorous Green Alga Reveals Evolutionary Causalities and Consequences of Phago-Mixotrophic Mode of Nutrition.</title>
        <authorList>
            <person name="Burns J.A."/>
            <person name="Paasch A."/>
            <person name="Narechania A."/>
            <person name="Kim E."/>
        </authorList>
    </citation>
    <scope>NUCLEOTIDE SEQUENCE [LARGE SCALE GENOMIC DNA]</scope>
    <source>
        <strain evidence="9 10">PLY_AMNH</strain>
    </source>
</reference>
<dbReference type="GO" id="GO:0003700">
    <property type="term" value="F:DNA-binding transcription factor activity"/>
    <property type="evidence" value="ECO:0007669"/>
    <property type="project" value="InterPro"/>
</dbReference>
<dbReference type="Gene3D" id="1.20.5.170">
    <property type="match status" value="1"/>
</dbReference>
<dbReference type="GO" id="GO:0043565">
    <property type="term" value="F:sequence-specific DNA binding"/>
    <property type="evidence" value="ECO:0007669"/>
    <property type="project" value="InterPro"/>
</dbReference>
<evidence type="ECO:0000313" key="10">
    <source>
        <dbReference type="Proteomes" id="UP001190700"/>
    </source>
</evidence>
<feature type="region of interest" description="Disordered" evidence="7">
    <location>
        <begin position="133"/>
        <end position="177"/>
    </location>
</feature>
<dbReference type="SUPFAM" id="SSF57959">
    <property type="entry name" value="Leucine zipper domain"/>
    <property type="match status" value="1"/>
</dbReference>
<keyword evidence="4" id="KW-0238">DNA-binding</keyword>
<evidence type="ECO:0000256" key="7">
    <source>
        <dbReference type="SAM" id="MobiDB-lite"/>
    </source>
</evidence>